<gene>
    <name evidence="1" type="ORF">ELS82_22195</name>
</gene>
<dbReference type="Proteomes" id="UP000297753">
    <property type="component" value="Unassembled WGS sequence"/>
</dbReference>
<comment type="caution">
    <text evidence="1">The sequence shown here is derived from an EMBL/GenBank/DDBJ whole genome shotgun (WGS) entry which is preliminary data.</text>
</comment>
<keyword evidence="2" id="KW-1185">Reference proteome</keyword>
<dbReference type="Pfam" id="PF22491">
    <property type="entry name" value="DUF6988"/>
    <property type="match status" value="1"/>
</dbReference>
<dbReference type="EMBL" id="SATR01000066">
    <property type="protein sequence ID" value="TFH89449.1"/>
    <property type="molecule type" value="Genomic_DNA"/>
</dbReference>
<dbReference type="AlphaFoldDB" id="A0A4Y8W953"/>
<reference evidence="1 2" key="1">
    <citation type="submission" date="2019-01" db="EMBL/GenBank/DDBJ databases">
        <title>Vibrio BEI176 sp. nov, a marine bacterium isolated from China: eastern marignal seas.</title>
        <authorList>
            <person name="Li B."/>
        </authorList>
    </citation>
    <scope>NUCLEOTIDE SEQUENCE [LARGE SCALE GENOMIC DNA]</scope>
    <source>
        <strain evidence="1 2">BEI176</strain>
    </source>
</reference>
<proteinExistence type="predicted"/>
<dbReference type="RefSeq" id="WP_134837390.1">
    <property type="nucleotide sequence ID" value="NZ_SATR01000066.1"/>
</dbReference>
<evidence type="ECO:0000313" key="2">
    <source>
        <dbReference type="Proteomes" id="UP000297753"/>
    </source>
</evidence>
<dbReference type="InterPro" id="IPR054257">
    <property type="entry name" value="DUF6988"/>
</dbReference>
<organism evidence="1 2">
    <name type="scientific">Vibrio ouci</name>
    <dbReference type="NCBI Taxonomy" id="2499078"/>
    <lineage>
        <taxon>Bacteria</taxon>
        <taxon>Pseudomonadati</taxon>
        <taxon>Pseudomonadota</taxon>
        <taxon>Gammaproteobacteria</taxon>
        <taxon>Vibrionales</taxon>
        <taxon>Vibrionaceae</taxon>
        <taxon>Vibrio</taxon>
    </lineage>
</organism>
<sequence>MEIRIVEFTNLLDCIERELSTVKFKDAGTRVRLASALYTLVIDHAQGIRLLIEGRGYPSSSALLRVVFETYIRAAWFENCATDEQIKHFIDHDEILSPDKRKLSFGQLVDAVDIALDTDSYFSQVKATTWKGLNSLTHSGILQAERCVKEKSITYNYSTRQINEALEFSSMLVGLASGSLIDLSDTINPSDKISRITNLANSLIIESS</sequence>
<protein>
    <submittedName>
        <fullName evidence="1">Uncharacterized protein</fullName>
    </submittedName>
</protein>
<name>A0A4Y8W953_9VIBR</name>
<evidence type="ECO:0000313" key="1">
    <source>
        <dbReference type="EMBL" id="TFH89449.1"/>
    </source>
</evidence>
<accession>A0A4Y8W953</accession>
<dbReference type="OrthoDB" id="6058394at2"/>